<dbReference type="InterPro" id="IPR036291">
    <property type="entry name" value="NAD(P)-bd_dom_sf"/>
</dbReference>
<dbReference type="PANTHER" id="PTHR11117:SF24">
    <property type="entry name" value="PROTEIN FDRA"/>
    <property type="match status" value="1"/>
</dbReference>
<reference evidence="3" key="1">
    <citation type="journal article" date="2019" name="Int. J. Syst. Evol. Microbiol.">
        <title>The Global Catalogue of Microorganisms (GCM) 10K type strain sequencing project: providing services to taxonomists for standard genome sequencing and annotation.</title>
        <authorList>
            <consortium name="The Broad Institute Genomics Platform"/>
            <consortium name="The Broad Institute Genome Sequencing Center for Infectious Disease"/>
            <person name="Wu L."/>
            <person name="Ma J."/>
        </authorList>
    </citation>
    <scope>NUCLEOTIDE SEQUENCE [LARGE SCALE GENOMIC DNA]</scope>
    <source>
        <strain evidence="3">JCM 11136</strain>
    </source>
</reference>
<sequence length="436" mass="44526">MSELVTLRAGVYHDSVTLMRISRALTELPGVEVAIVAMATELNRALAADLGFTLPPADQADLLVAVRGPDLSGAEAELDRLLAARPTAGADPGEQPPLTTRSAARQGGDIVLVSVPGEHAFAEAVDAIEAGLPVMVFSDGVPVEQEIALKELAERKGVLVMGPDCGTAVIAGAGLGFANVLRPGPVGVVAASGTGAQQLTCLLDLAGVGVSHVLGVGGRDLTPEVGGRSAARALRMLEEDPATELIALVAKQPSVRLPEPGKRFVRAGTDLTEAAEDVLRALGRAVPEWPSWPGWSGRAGGASSGTLRGLYAGGTLCGEAAALAGTGEFTDYGDDAYTRGRPHPMIDPTLRLEALARAAAGDVVLMDVVLGHGADPDPAAAYAHGIARCPATVVVALVGTEGDPQDLHRQAAALREAGASVFTSNAQAARYARSLL</sequence>
<organism evidence="2 3">
    <name type="scientific">Nonomuraea longicatena</name>
    <dbReference type="NCBI Taxonomy" id="83682"/>
    <lineage>
        <taxon>Bacteria</taxon>
        <taxon>Bacillati</taxon>
        <taxon>Actinomycetota</taxon>
        <taxon>Actinomycetes</taxon>
        <taxon>Streptosporangiales</taxon>
        <taxon>Streptosporangiaceae</taxon>
        <taxon>Nonomuraea</taxon>
    </lineage>
</organism>
<name>A0ABP3Z167_9ACTN</name>
<dbReference type="EMBL" id="BAAAHQ010000001">
    <property type="protein sequence ID" value="GAA0912843.1"/>
    <property type="molecule type" value="Genomic_DNA"/>
</dbReference>
<dbReference type="InterPro" id="IPR016102">
    <property type="entry name" value="Succinyl-CoA_synth-like"/>
</dbReference>
<evidence type="ECO:0000313" key="2">
    <source>
        <dbReference type="EMBL" id="GAA0912843.1"/>
    </source>
</evidence>
<dbReference type="RefSeq" id="WP_343947898.1">
    <property type="nucleotide sequence ID" value="NZ_BAAAHQ010000001.1"/>
</dbReference>
<dbReference type="SUPFAM" id="SSF52210">
    <property type="entry name" value="Succinyl-CoA synthetase domains"/>
    <property type="match status" value="2"/>
</dbReference>
<dbReference type="SUPFAM" id="SSF51735">
    <property type="entry name" value="NAD(P)-binding Rossmann-fold domains"/>
    <property type="match status" value="1"/>
</dbReference>
<comment type="caution">
    <text evidence="2">The sequence shown here is derived from an EMBL/GenBank/DDBJ whole genome shotgun (WGS) entry which is preliminary data.</text>
</comment>
<keyword evidence="3" id="KW-1185">Reference proteome</keyword>
<gene>
    <name evidence="2" type="ORF">GCM10009560_04030</name>
</gene>
<dbReference type="InterPro" id="IPR005811">
    <property type="entry name" value="SUCC_ACL_C"/>
</dbReference>
<dbReference type="Pfam" id="PF00549">
    <property type="entry name" value="Ligase_CoA"/>
    <property type="match status" value="1"/>
</dbReference>
<evidence type="ECO:0000313" key="3">
    <source>
        <dbReference type="Proteomes" id="UP001501578"/>
    </source>
</evidence>
<dbReference type="PANTHER" id="PTHR11117">
    <property type="entry name" value="SUCCINYL-COA LIGASE SUBUNIT ALPHA"/>
    <property type="match status" value="1"/>
</dbReference>
<feature type="domain" description="ATP-citrate synthase/succinyl-CoA ligase C-terminal" evidence="1">
    <location>
        <begin position="310"/>
        <end position="433"/>
    </location>
</feature>
<evidence type="ECO:0000259" key="1">
    <source>
        <dbReference type="Pfam" id="PF00549"/>
    </source>
</evidence>
<dbReference type="Proteomes" id="UP001501578">
    <property type="component" value="Unassembled WGS sequence"/>
</dbReference>
<protein>
    <submittedName>
        <fullName evidence="2">Acyl-CoA synthetase FdrA</fullName>
    </submittedName>
</protein>
<dbReference type="Gene3D" id="3.40.50.720">
    <property type="entry name" value="NAD(P)-binding Rossmann-like Domain"/>
    <property type="match status" value="1"/>
</dbReference>
<dbReference type="Gene3D" id="3.40.50.261">
    <property type="entry name" value="Succinyl-CoA synthetase domains"/>
    <property type="match status" value="1"/>
</dbReference>
<proteinExistence type="predicted"/>
<accession>A0ABP3Z167</accession>